<keyword evidence="10" id="KW-1185">Reference proteome</keyword>
<organism evidence="10 11">
    <name type="scientific">Macrostomum lignano</name>
    <dbReference type="NCBI Taxonomy" id="282301"/>
    <lineage>
        <taxon>Eukaryota</taxon>
        <taxon>Metazoa</taxon>
        <taxon>Spiralia</taxon>
        <taxon>Lophotrochozoa</taxon>
        <taxon>Platyhelminthes</taxon>
        <taxon>Rhabditophora</taxon>
        <taxon>Macrostomorpha</taxon>
        <taxon>Macrostomida</taxon>
        <taxon>Macrostomidae</taxon>
        <taxon>Macrostomum</taxon>
    </lineage>
</organism>
<dbReference type="InterPro" id="IPR037094">
    <property type="entry name" value="Glyco_hydro_38_cen_sf"/>
</dbReference>
<dbReference type="GO" id="GO:0004559">
    <property type="term" value="F:alpha-mannosidase activity"/>
    <property type="evidence" value="ECO:0007669"/>
    <property type="project" value="InterPro"/>
</dbReference>
<dbReference type="WBParaSite" id="maker-uti_cns_0000992-snap-gene-1.7-mRNA-1">
    <property type="protein sequence ID" value="maker-uti_cns_0000992-snap-gene-1.7-mRNA-1"/>
    <property type="gene ID" value="maker-uti_cns_0000992-snap-gene-1.7"/>
</dbReference>
<dbReference type="PANTHER" id="PTHR11607">
    <property type="entry name" value="ALPHA-MANNOSIDASE"/>
    <property type="match status" value="1"/>
</dbReference>
<dbReference type="InterPro" id="IPR000602">
    <property type="entry name" value="Glyco_hydro_38_N"/>
</dbReference>
<dbReference type="EC" id="3.2.1.-" evidence="7"/>
<dbReference type="InterPro" id="IPR011682">
    <property type="entry name" value="Glyco_hydro_38_C"/>
</dbReference>
<dbReference type="InterPro" id="IPR015341">
    <property type="entry name" value="Glyco_hydro_38_cen"/>
</dbReference>
<feature type="domain" description="Glycoside hydrolase family 38 central" evidence="9">
    <location>
        <begin position="525"/>
        <end position="647"/>
    </location>
</feature>
<dbReference type="InterPro" id="IPR028995">
    <property type="entry name" value="Glyco_hydro_57/38_cen_sf"/>
</dbReference>
<dbReference type="PANTHER" id="PTHR11607:SF3">
    <property type="entry name" value="LYSOSOMAL ALPHA-MANNOSIDASE"/>
    <property type="match status" value="1"/>
</dbReference>
<evidence type="ECO:0000256" key="4">
    <source>
        <dbReference type="ARBA" id="ARBA00022833"/>
    </source>
</evidence>
<dbReference type="SUPFAM" id="SSF74650">
    <property type="entry name" value="Galactose mutarotase-like"/>
    <property type="match status" value="1"/>
</dbReference>
<accession>A0A1I8G6U2</accession>
<evidence type="ECO:0000256" key="3">
    <source>
        <dbReference type="ARBA" id="ARBA00022801"/>
    </source>
</evidence>
<dbReference type="Gene3D" id="2.60.40.1180">
    <property type="entry name" value="Golgi alpha-mannosidase II"/>
    <property type="match status" value="1"/>
</dbReference>
<dbReference type="Gene3D" id="3.20.110.10">
    <property type="entry name" value="Glycoside hydrolase 38, N terminal domain"/>
    <property type="match status" value="1"/>
</dbReference>
<comment type="similarity">
    <text evidence="1 7">Belongs to the glycosyl hydrolase 38 family.</text>
</comment>
<proteinExistence type="inferred from homology"/>
<evidence type="ECO:0000256" key="7">
    <source>
        <dbReference type="RuleBase" id="RU361199"/>
    </source>
</evidence>
<dbReference type="GO" id="GO:0000139">
    <property type="term" value="C:Golgi membrane"/>
    <property type="evidence" value="ECO:0007669"/>
    <property type="project" value="TreeGrafter"/>
</dbReference>
<evidence type="ECO:0000256" key="2">
    <source>
        <dbReference type="ARBA" id="ARBA00022723"/>
    </source>
</evidence>
<evidence type="ECO:0000259" key="9">
    <source>
        <dbReference type="SMART" id="SM00872"/>
    </source>
</evidence>
<dbReference type="InterPro" id="IPR011330">
    <property type="entry name" value="Glyco_hydro/deAcase_b/a-brl"/>
</dbReference>
<dbReference type="GO" id="GO:0006491">
    <property type="term" value="P:N-glycan processing"/>
    <property type="evidence" value="ECO:0007669"/>
    <property type="project" value="TreeGrafter"/>
</dbReference>
<dbReference type="SUPFAM" id="SSF88688">
    <property type="entry name" value="Families 57/38 glycoside transferase middle domain"/>
    <property type="match status" value="1"/>
</dbReference>
<dbReference type="InterPro" id="IPR013780">
    <property type="entry name" value="Glyco_hydro_b"/>
</dbReference>
<dbReference type="CDD" id="cd10809">
    <property type="entry name" value="GH38N_AMII_GMII_SfManIII_like"/>
    <property type="match status" value="1"/>
</dbReference>
<keyword evidence="2 7" id="KW-0479">Metal-binding</keyword>
<dbReference type="Gene3D" id="2.70.98.30">
    <property type="entry name" value="Golgi alpha-mannosidase II, domain 4"/>
    <property type="match status" value="1"/>
</dbReference>
<evidence type="ECO:0000256" key="1">
    <source>
        <dbReference type="ARBA" id="ARBA00009792"/>
    </source>
</evidence>
<keyword evidence="5" id="KW-1015">Disulfide bond</keyword>
<feature type="compositionally biased region" description="Low complexity" evidence="8">
    <location>
        <begin position="1124"/>
        <end position="1136"/>
    </location>
</feature>
<dbReference type="SMART" id="SM00872">
    <property type="entry name" value="Alpha-mann_mid"/>
    <property type="match status" value="1"/>
</dbReference>
<dbReference type="InterPro" id="IPR050843">
    <property type="entry name" value="Glycosyl_Hydrlase_38"/>
</dbReference>
<keyword evidence="3 7" id="KW-0378">Hydrolase</keyword>
<evidence type="ECO:0000256" key="6">
    <source>
        <dbReference type="ARBA" id="ARBA00023295"/>
    </source>
</evidence>
<comment type="cofactor">
    <cofactor evidence="7">
        <name>Zn(2+)</name>
        <dbReference type="ChEBI" id="CHEBI:29105"/>
    </cofactor>
    <text evidence="7">Binds 1 zinc ion per subunit.</text>
</comment>
<dbReference type="AlphaFoldDB" id="A0A1I8G6U2"/>
<keyword evidence="4 7" id="KW-0862">Zinc</keyword>
<dbReference type="GO" id="GO:0006013">
    <property type="term" value="P:mannose metabolic process"/>
    <property type="evidence" value="ECO:0007669"/>
    <property type="project" value="InterPro"/>
</dbReference>
<evidence type="ECO:0000313" key="11">
    <source>
        <dbReference type="WBParaSite" id="maker-uti_cns_0000992-snap-gene-1.7-mRNA-1"/>
    </source>
</evidence>
<keyword evidence="6 7" id="KW-0326">Glycosidase</keyword>
<dbReference type="SUPFAM" id="SSF88713">
    <property type="entry name" value="Glycoside hydrolase/deacetylase"/>
    <property type="match status" value="1"/>
</dbReference>
<protein>
    <recommendedName>
        <fullName evidence="7">Alpha-mannosidase</fullName>
        <ecNumber evidence="7">3.2.1.-</ecNumber>
    </recommendedName>
</protein>
<evidence type="ECO:0000256" key="8">
    <source>
        <dbReference type="SAM" id="MobiDB-lite"/>
    </source>
</evidence>
<dbReference type="GO" id="GO:0030246">
    <property type="term" value="F:carbohydrate binding"/>
    <property type="evidence" value="ECO:0007669"/>
    <property type="project" value="InterPro"/>
</dbReference>
<name>A0A1I8G6U2_9PLAT</name>
<dbReference type="Gene3D" id="1.20.1270.50">
    <property type="entry name" value="Glycoside hydrolase family 38, central domain"/>
    <property type="match status" value="1"/>
</dbReference>
<dbReference type="Pfam" id="PF01074">
    <property type="entry name" value="Glyco_hydro_38N"/>
    <property type="match status" value="1"/>
</dbReference>
<dbReference type="Proteomes" id="UP000095280">
    <property type="component" value="Unplaced"/>
</dbReference>
<dbReference type="FunFam" id="3.20.110.10:FF:000003">
    <property type="entry name" value="Alpha-mannosidase"/>
    <property type="match status" value="1"/>
</dbReference>
<dbReference type="InterPro" id="IPR011013">
    <property type="entry name" value="Gal_mutarotase_sf_dom"/>
</dbReference>
<reference evidence="11" key="1">
    <citation type="submission" date="2016-11" db="UniProtKB">
        <authorList>
            <consortium name="WormBaseParasite"/>
        </authorList>
    </citation>
    <scope>IDENTIFICATION</scope>
</reference>
<dbReference type="InterPro" id="IPR027291">
    <property type="entry name" value="Glyco_hydro_38_N_sf"/>
</dbReference>
<dbReference type="Pfam" id="PF07748">
    <property type="entry name" value="Glyco_hydro_38C"/>
    <property type="match status" value="1"/>
</dbReference>
<evidence type="ECO:0000256" key="5">
    <source>
        <dbReference type="ARBA" id="ARBA00023157"/>
    </source>
</evidence>
<feature type="region of interest" description="Disordered" evidence="8">
    <location>
        <begin position="1117"/>
        <end position="1142"/>
    </location>
</feature>
<sequence length="1174" mass="129617">MRWRYLKYYLAVFFLLLFLFYNMLDRTASPEPGQISQSDLAAMEEQVRKFESQLKLTREALRLIREAVQEITAGRSGNAKIDSLLAHLNANGQLGAGNAALADLHGALKGALQPPPGVAAAGQQQQQIPVPQLAVNALRTCPAPWSALLNRQHRADLPMSRLYSEISFDNPDGGPWKQGWQVTFDPQRFTPANKLQVIVVPHSHNDPGWRKTLDEYYRTETVNLLNGMLSSLPTLPRMTFIYAEVSFLSMWWSELSNQQRDTAKQLIGSGRLEIVSGGWVMPDEANSHYFALVDQLVEGHQWLEKHIGVRPNSSWQIDPFGHSSSLSYIYRKAGFRRQLVQRVHYSVKKRLARQRQLEFRWKQLWDPQVAEPGSDMLCHMMPFYSYDIPHTCGPDPKICCQFDFHRLPGSAVTCPWRVPPQPISDANVAARAELLLDQYKKKASLFGTNVLLVPLGDDFRYQGNEWTRQYENYDKLMAYINSRADWNANVKFGTLSEYFDLLAKQNASFPSLTGDFFTYSDRDDHYWSGYYTSRPFHKRLERTLEHSLRSAELLFSYAVGRAQQTHRRSALKPAHLFESLTTARIPSSPPQNPLLTTAESPACHKMCAPKRPAATPHPRRSLGLFQHHDGITGTAKDHVVIDYGQKLLAALFSARLVMRRSAQFLLLPATYSSDAGELLADFESRDRHDSLPTPSVIDIRSGAAARYVVIFNPLARARKEVIRLVVNDAQVIVKDHEGKELPAQLLPQFTADWKDIRTDCFGVAVLLRLEPLSLTRLAVSRGPSASLSVSALAHTGAGAPLPAPAPFAAASRPAKLALESEHLSVEFDPTSGLPTGLTNKKLGGRRMPLNVNAAWRERSGAYLFLPDGPGRPASDQPGPVTRVSGPLVSEVHRGGQFARTVTRLYASLDSAQGAGLEIESLANVRGNSNLEVAVRLDTGLGQRNFYSDINCLQLAKRTYWEKLPLQANVYPMPCQAFMQSNGVRLSVVAAQPMGVHSPASGSLELFLDRTLAQDDGLGLAQGVLDNRPTPSTFRLLLEAASGPADADGDLGFPSGLATLSLDSLLHPPVAMPSARLAADSDLAGVPARLSLAPPAGLACDLHLLNLRTLHNERTAQLSLHRRASPAPSRSPPTSAACPPPPPRKSLSLMYDYGPVAEALAVPPMEIETAEVELG</sequence>
<evidence type="ECO:0000313" key="10">
    <source>
        <dbReference type="Proteomes" id="UP000095280"/>
    </source>
</evidence>
<dbReference type="GO" id="GO:0046872">
    <property type="term" value="F:metal ion binding"/>
    <property type="evidence" value="ECO:0007669"/>
    <property type="project" value="UniProtKB-KW"/>
</dbReference>
<dbReference type="Pfam" id="PF09261">
    <property type="entry name" value="Alpha-mann_mid"/>
    <property type="match status" value="1"/>
</dbReference>